<protein>
    <submittedName>
        <fullName evidence="2">Uncharacterized protein</fullName>
    </submittedName>
</protein>
<proteinExistence type="predicted"/>
<dbReference type="AlphaFoldDB" id="A0A0A9DZ02"/>
<evidence type="ECO:0000313" key="2">
    <source>
        <dbReference type="EMBL" id="JAD93784.1"/>
    </source>
</evidence>
<feature type="chain" id="PRO_5002045176" evidence="1">
    <location>
        <begin position="23"/>
        <end position="56"/>
    </location>
</feature>
<name>A0A0A9DZ02_ARUDO</name>
<reference evidence="2" key="2">
    <citation type="journal article" date="2015" name="Data Brief">
        <title>Shoot transcriptome of the giant reed, Arundo donax.</title>
        <authorList>
            <person name="Barrero R.A."/>
            <person name="Guerrero F.D."/>
            <person name="Moolhuijzen P."/>
            <person name="Goolsby J.A."/>
            <person name="Tidwell J."/>
            <person name="Bellgard S.E."/>
            <person name="Bellgard M.I."/>
        </authorList>
    </citation>
    <scope>NUCLEOTIDE SEQUENCE</scope>
    <source>
        <tissue evidence="2">Shoot tissue taken approximately 20 cm above the soil surface</tissue>
    </source>
</reference>
<accession>A0A0A9DZ02</accession>
<reference evidence="2" key="1">
    <citation type="submission" date="2014-09" db="EMBL/GenBank/DDBJ databases">
        <authorList>
            <person name="Magalhaes I.L.F."/>
            <person name="Oliveira U."/>
            <person name="Santos F.R."/>
            <person name="Vidigal T.H.D.A."/>
            <person name="Brescovit A.D."/>
            <person name="Santos A.J."/>
        </authorList>
    </citation>
    <scope>NUCLEOTIDE SEQUENCE</scope>
    <source>
        <tissue evidence="2">Shoot tissue taken approximately 20 cm above the soil surface</tissue>
    </source>
</reference>
<sequence length="56" mass="6349">MKTLGSPWISIVLSLIQQMVGGGEVQMNSSSTGRRTGENWHFQLLGRLIILLQRFY</sequence>
<organism evidence="2">
    <name type="scientific">Arundo donax</name>
    <name type="common">Giant reed</name>
    <name type="synonym">Donax arundinaceus</name>
    <dbReference type="NCBI Taxonomy" id="35708"/>
    <lineage>
        <taxon>Eukaryota</taxon>
        <taxon>Viridiplantae</taxon>
        <taxon>Streptophyta</taxon>
        <taxon>Embryophyta</taxon>
        <taxon>Tracheophyta</taxon>
        <taxon>Spermatophyta</taxon>
        <taxon>Magnoliopsida</taxon>
        <taxon>Liliopsida</taxon>
        <taxon>Poales</taxon>
        <taxon>Poaceae</taxon>
        <taxon>PACMAD clade</taxon>
        <taxon>Arundinoideae</taxon>
        <taxon>Arundineae</taxon>
        <taxon>Arundo</taxon>
    </lineage>
</organism>
<feature type="signal peptide" evidence="1">
    <location>
        <begin position="1"/>
        <end position="22"/>
    </location>
</feature>
<evidence type="ECO:0000256" key="1">
    <source>
        <dbReference type="SAM" id="SignalP"/>
    </source>
</evidence>
<dbReference type="EMBL" id="GBRH01204111">
    <property type="protein sequence ID" value="JAD93784.1"/>
    <property type="molecule type" value="Transcribed_RNA"/>
</dbReference>
<keyword evidence="1" id="KW-0732">Signal</keyword>